<keyword evidence="3" id="KW-1185">Reference proteome</keyword>
<evidence type="ECO:0000313" key="3">
    <source>
        <dbReference type="Proteomes" id="UP000603200"/>
    </source>
</evidence>
<dbReference type="EMBL" id="BOMN01000013">
    <property type="protein sequence ID" value="GIE17917.1"/>
    <property type="molecule type" value="Genomic_DNA"/>
</dbReference>
<name>A0ABQ3ZI52_9ACTN</name>
<reference evidence="2 3" key="1">
    <citation type="submission" date="2021-01" db="EMBL/GenBank/DDBJ databases">
        <title>Whole genome shotgun sequence of Actinoplanes humidus NBRC 14915.</title>
        <authorList>
            <person name="Komaki H."/>
            <person name="Tamura T."/>
        </authorList>
    </citation>
    <scope>NUCLEOTIDE SEQUENCE [LARGE SCALE GENOMIC DNA]</scope>
    <source>
        <strain evidence="2 3">NBRC 14915</strain>
    </source>
</reference>
<sequence>MFTSELDNPELDAPAARLAQPHPHLTQPHGGQPHGGQPSPARPHATRPYLSRPGRAVLVAGTLTELTGPTSGLVELPLRLWWNPQRAFDLSQHTMLLWMYENVLREAVRITELRDHLHGPTLLRLWPELNLPRAVRAAWEARHPALHRTTTLTAADTALAA</sequence>
<organism evidence="2 3">
    <name type="scientific">Winogradskya humida</name>
    <dbReference type="NCBI Taxonomy" id="113566"/>
    <lineage>
        <taxon>Bacteria</taxon>
        <taxon>Bacillati</taxon>
        <taxon>Actinomycetota</taxon>
        <taxon>Actinomycetes</taxon>
        <taxon>Micromonosporales</taxon>
        <taxon>Micromonosporaceae</taxon>
        <taxon>Winogradskya</taxon>
    </lineage>
</organism>
<proteinExistence type="predicted"/>
<feature type="compositionally biased region" description="Low complexity" evidence="1">
    <location>
        <begin position="21"/>
        <end position="39"/>
    </location>
</feature>
<dbReference type="Proteomes" id="UP000603200">
    <property type="component" value="Unassembled WGS sequence"/>
</dbReference>
<accession>A0ABQ3ZI52</accession>
<feature type="region of interest" description="Disordered" evidence="1">
    <location>
        <begin position="21"/>
        <end position="49"/>
    </location>
</feature>
<gene>
    <name evidence="2" type="ORF">Ahu01nite_010190</name>
</gene>
<comment type="caution">
    <text evidence="2">The sequence shown here is derived from an EMBL/GenBank/DDBJ whole genome shotgun (WGS) entry which is preliminary data.</text>
</comment>
<evidence type="ECO:0000256" key="1">
    <source>
        <dbReference type="SAM" id="MobiDB-lite"/>
    </source>
</evidence>
<protein>
    <submittedName>
        <fullName evidence="2">Uncharacterized protein</fullName>
    </submittedName>
</protein>
<evidence type="ECO:0000313" key="2">
    <source>
        <dbReference type="EMBL" id="GIE17917.1"/>
    </source>
</evidence>